<name>A0A4R6H7D3_9BACT</name>
<dbReference type="RefSeq" id="WP_133464221.1">
    <property type="nucleotide sequence ID" value="NZ_SNWI01000002.1"/>
</dbReference>
<protein>
    <recommendedName>
        <fullName evidence="1">DUF6850 domain-containing protein</fullName>
    </recommendedName>
</protein>
<reference evidence="2 3" key="1">
    <citation type="submission" date="2019-03" db="EMBL/GenBank/DDBJ databases">
        <title>Freshwater and sediment microbial communities from various areas in North America, analyzing microbe dynamics in response to fracking.</title>
        <authorList>
            <person name="Lamendella R."/>
        </authorList>
    </citation>
    <scope>NUCLEOTIDE SEQUENCE [LARGE SCALE GENOMIC DNA]</scope>
    <source>
        <strain evidence="2 3">114D</strain>
    </source>
</reference>
<evidence type="ECO:0000313" key="2">
    <source>
        <dbReference type="EMBL" id="TDO03847.1"/>
    </source>
</evidence>
<accession>A0A4R6H7D3</accession>
<comment type="caution">
    <text evidence="2">The sequence shown here is derived from an EMBL/GenBank/DDBJ whole genome shotgun (WGS) entry which is preliminary data.</text>
</comment>
<sequence>MNKQFFIGMIWCAIFLGGYTLSFGQAKEPSQSTVDNDKPYYSFKNFEWVNPWINSMNGAGLGLLSKQIPHFVGLSDLSVSMMREQGELRLPYTAPQENHLNIGTRTLQKINKTTIKASFNYEYNTNSETQWNALYDMKNTPFFVTDSNAARINSELFMGSFNLSHPINDKLFLGVQANYQTAVRAKTRDLRFTNNYVQMTFLPGIVYQKSNINIGISGGLKYTAEDISFGEVEKNIIKQIFYVKGIWFVKENVYDPILNHYNNRKIDDLAFLGQLQFEYKTDKINLFNQVGVDTRYSKQYHENYRHGDVHDLCFSYRGLLQFRNVFSIEVNADYLARDGISFIQQQITQDGKSQIITIGEEKSYLQKTFDGELYLTYRDIDGYFKENWEFVISGDVSLNQANYFRHPIDAKQDLTTIKINTSFSKFFYFNKSSFEITPKITLQLGSGDALYGRGYLDSDFQASPLNAEFYFNTSTRTTGGISFEYSTPMTSKLRGFIAGSVCYQQAFNNGFEDQYRSNCWLSTGIKF</sequence>
<dbReference type="Pfam" id="PF21012">
    <property type="entry name" value="DUF6850"/>
    <property type="match status" value="1"/>
</dbReference>
<dbReference type="OrthoDB" id="749016at2"/>
<evidence type="ECO:0000259" key="1">
    <source>
        <dbReference type="Pfam" id="PF21012"/>
    </source>
</evidence>
<organism evidence="2 3">
    <name type="scientific">Sunxiuqinia elliptica</name>
    <dbReference type="NCBI Taxonomy" id="655355"/>
    <lineage>
        <taxon>Bacteria</taxon>
        <taxon>Pseudomonadati</taxon>
        <taxon>Bacteroidota</taxon>
        <taxon>Bacteroidia</taxon>
        <taxon>Marinilabiliales</taxon>
        <taxon>Prolixibacteraceae</taxon>
        <taxon>Sunxiuqinia</taxon>
    </lineage>
</organism>
<dbReference type="EMBL" id="SNWI01000002">
    <property type="protein sequence ID" value="TDO03847.1"/>
    <property type="molecule type" value="Genomic_DNA"/>
</dbReference>
<gene>
    <name evidence="2" type="ORF">DET52_102182</name>
</gene>
<evidence type="ECO:0000313" key="3">
    <source>
        <dbReference type="Proteomes" id="UP000294848"/>
    </source>
</evidence>
<dbReference type="Proteomes" id="UP000294848">
    <property type="component" value="Unassembled WGS sequence"/>
</dbReference>
<feature type="domain" description="DUF6850" evidence="1">
    <location>
        <begin position="73"/>
        <end position="527"/>
    </location>
</feature>
<dbReference type="AlphaFoldDB" id="A0A4R6H7D3"/>
<proteinExistence type="predicted"/>
<dbReference type="InterPro" id="IPR049236">
    <property type="entry name" value="DUF6850"/>
</dbReference>